<accession>A0ABR9EHT8</accession>
<dbReference type="Proteomes" id="UP000615755">
    <property type="component" value="Unassembled WGS sequence"/>
</dbReference>
<comment type="caution">
    <text evidence="1">The sequence shown here is derived from an EMBL/GenBank/DDBJ whole genome shotgun (WGS) entry which is preliminary data.</text>
</comment>
<evidence type="ECO:0000313" key="2">
    <source>
        <dbReference type="Proteomes" id="UP000615755"/>
    </source>
</evidence>
<dbReference type="EMBL" id="AQGV01000015">
    <property type="protein sequence ID" value="MBE0370555.1"/>
    <property type="molecule type" value="Genomic_DNA"/>
</dbReference>
<keyword evidence="2" id="KW-1185">Reference proteome</keyword>
<organism evidence="1 2">
    <name type="scientific">Pseudoalteromonas aurantia 208</name>
    <dbReference type="NCBI Taxonomy" id="1314867"/>
    <lineage>
        <taxon>Bacteria</taxon>
        <taxon>Pseudomonadati</taxon>
        <taxon>Pseudomonadota</taxon>
        <taxon>Gammaproteobacteria</taxon>
        <taxon>Alteromonadales</taxon>
        <taxon>Pseudoalteromonadaceae</taxon>
        <taxon>Pseudoalteromonas</taxon>
    </lineage>
</organism>
<proteinExistence type="predicted"/>
<protein>
    <submittedName>
        <fullName evidence="1">Uncharacterized protein</fullName>
    </submittedName>
</protein>
<name>A0ABR9EHT8_9GAMM</name>
<dbReference type="RefSeq" id="WP_192509642.1">
    <property type="nucleotide sequence ID" value="NZ_AQGV01000015.1"/>
</dbReference>
<evidence type="ECO:0000313" key="1">
    <source>
        <dbReference type="EMBL" id="MBE0370555.1"/>
    </source>
</evidence>
<reference evidence="1 2" key="1">
    <citation type="submission" date="2015-03" db="EMBL/GenBank/DDBJ databases">
        <title>Genome sequence of Pseudoalteromonas aurantia.</title>
        <authorList>
            <person name="Xie B.-B."/>
            <person name="Rong J.-C."/>
            <person name="Qin Q.-L."/>
            <person name="Zhang Y.-Z."/>
        </authorList>
    </citation>
    <scope>NUCLEOTIDE SEQUENCE [LARGE SCALE GENOMIC DNA]</scope>
    <source>
        <strain evidence="1 2">208</strain>
    </source>
</reference>
<sequence>MQVYCTINHNDSHSHTPTNLFVTQWQDNPSLAKFDWRTQYNYLEFNATSFTQKQYVLQAALTGQGRGLLSNLLQVQQ</sequence>
<gene>
    <name evidence="1" type="ORF">PAUR_b0617</name>
</gene>